<dbReference type="Proteomes" id="UP000824120">
    <property type="component" value="Chromosome 9"/>
</dbReference>
<sequence length="71" mass="7932">MQTQKHIQTQKFNDQIPANPESSRHLLTIVYNRVLVVKVVASARPSWFAAHKKFVVIAAVHSICSPQGVLP</sequence>
<accession>A0A9J5XJM0</accession>
<evidence type="ECO:0000313" key="1">
    <source>
        <dbReference type="EMBL" id="KAG5587922.1"/>
    </source>
</evidence>
<protein>
    <submittedName>
        <fullName evidence="1">Uncharacterized protein</fullName>
    </submittedName>
</protein>
<keyword evidence="2" id="KW-1185">Reference proteome</keyword>
<organism evidence="1 2">
    <name type="scientific">Solanum commersonii</name>
    <name type="common">Commerson's wild potato</name>
    <name type="synonym">Commerson's nightshade</name>
    <dbReference type="NCBI Taxonomy" id="4109"/>
    <lineage>
        <taxon>Eukaryota</taxon>
        <taxon>Viridiplantae</taxon>
        <taxon>Streptophyta</taxon>
        <taxon>Embryophyta</taxon>
        <taxon>Tracheophyta</taxon>
        <taxon>Spermatophyta</taxon>
        <taxon>Magnoliopsida</taxon>
        <taxon>eudicotyledons</taxon>
        <taxon>Gunneridae</taxon>
        <taxon>Pentapetalae</taxon>
        <taxon>asterids</taxon>
        <taxon>lamiids</taxon>
        <taxon>Solanales</taxon>
        <taxon>Solanaceae</taxon>
        <taxon>Solanoideae</taxon>
        <taxon>Solaneae</taxon>
        <taxon>Solanum</taxon>
    </lineage>
</organism>
<dbReference type="EMBL" id="JACXVP010000009">
    <property type="protein sequence ID" value="KAG5587922.1"/>
    <property type="molecule type" value="Genomic_DNA"/>
</dbReference>
<gene>
    <name evidence="1" type="ORF">H5410_048356</name>
</gene>
<evidence type="ECO:0000313" key="2">
    <source>
        <dbReference type="Proteomes" id="UP000824120"/>
    </source>
</evidence>
<dbReference type="AlphaFoldDB" id="A0A9J5XJM0"/>
<reference evidence="1 2" key="1">
    <citation type="submission" date="2020-09" db="EMBL/GenBank/DDBJ databases">
        <title>De no assembly of potato wild relative species, Solanum commersonii.</title>
        <authorList>
            <person name="Cho K."/>
        </authorList>
    </citation>
    <scope>NUCLEOTIDE SEQUENCE [LARGE SCALE GENOMIC DNA]</scope>
    <source>
        <strain evidence="1">LZ3.2</strain>
        <tissue evidence="1">Leaf</tissue>
    </source>
</reference>
<comment type="caution">
    <text evidence="1">The sequence shown here is derived from an EMBL/GenBank/DDBJ whole genome shotgun (WGS) entry which is preliminary data.</text>
</comment>
<proteinExistence type="predicted"/>
<name>A0A9J5XJM0_SOLCO</name>